<feature type="transmembrane region" description="Helical" evidence="1">
    <location>
        <begin position="312"/>
        <end position="331"/>
    </location>
</feature>
<comment type="caution">
    <text evidence="2">The sequence shown here is derived from an EMBL/GenBank/DDBJ whole genome shotgun (WGS) entry which is preliminary data.</text>
</comment>
<protein>
    <submittedName>
        <fullName evidence="2">Uncharacterized protein</fullName>
    </submittedName>
</protein>
<keyword evidence="1" id="KW-0812">Transmembrane</keyword>
<feature type="transmembrane region" description="Helical" evidence="1">
    <location>
        <begin position="158"/>
        <end position="179"/>
    </location>
</feature>
<feature type="transmembrane region" description="Helical" evidence="1">
    <location>
        <begin position="228"/>
        <end position="248"/>
    </location>
</feature>
<feature type="transmembrane region" description="Helical" evidence="1">
    <location>
        <begin position="80"/>
        <end position="104"/>
    </location>
</feature>
<keyword evidence="1" id="KW-0472">Membrane</keyword>
<organism evidence="2 3">
    <name type="scientific">Folsomia candida</name>
    <name type="common">Springtail</name>
    <dbReference type="NCBI Taxonomy" id="158441"/>
    <lineage>
        <taxon>Eukaryota</taxon>
        <taxon>Metazoa</taxon>
        <taxon>Ecdysozoa</taxon>
        <taxon>Arthropoda</taxon>
        <taxon>Hexapoda</taxon>
        <taxon>Collembola</taxon>
        <taxon>Entomobryomorpha</taxon>
        <taxon>Isotomoidea</taxon>
        <taxon>Isotomidae</taxon>
        <taxon>Proisotominae</taxon>
        <taxon>Folsomia</taxon>
    </lineage>
</organism>
<keyword evidence="1" id="KW-1133">Transmembrane helix</keyword>
<feature type="transmembrane region" description="Helical" evidence="1">
    <location>
        <begin position="47"/>
        <end position="68"/>
    </location>
</feature>
<proteinExistence type="predicted"/>
<gene>
    <name evidence="2" type="ORF">Fcan01_23268</name>
</gene>
<feature type="transmembrane region" description="Helical" evidence="1">
    <location>
        <begin position="200"/>
        <end position="222"/>
    </location>
</feature>
<accession>A0A226DA94</accession>
<reference evidence="2 3" key="1">
    <citation type="submission" date="2015-12" db="EMBL/GenBank/DDBJ databases">
        <title>The genome of Folsomia candida.</title>
        <authorList>
            <person name="Faddeeva A."/>
            <person name="Derks M.F."/>
            <person name="Anvar Y."/>
            <person name="Smit S."/>
            <person name="Van Straalen N."/>
            <person name="Roelofs D."/>
        </authorList>
    </citation>
    <scope>NUCLEOTIDE SEQUENCE [LARGE SCALE GENOMIC DNA]</scope>
    <source>
        <strain evidence="2 3">VU population</strain>
        <tissue evidence="2">Whole body</tissue>
    </source>
</reference>
<evidence type="ECO:0000313" key="2">
    <source>
        <dbReference type="EMBL" id="OXA42060.1"/>
    </source>
</evidence>
<evidence type="ECO:0000313" key="3">
    <source>
        <dbReference type="Proteomes" id="UP000198287"/>
    </source>
</evidence>
<name>A0A226DA94_FOLCA</name>
<dbReference type="EMBL" id="LNIX01000027">
    <property type="protein sequence ID" value="OXA42060.1"/>
    <property type="molecule type" value="Genomic_DNA"/>
</dbReference>
<dbReference type="AlphaFoldDB" id="A0A226DA94"/>
<dbReference type="Proteomes" id="UP000198287">
    <property type="component" value="Unassembled WGS sequence"/>
</dbReference>
<evidence type="ECO:0000256" key="1">
    <source>
        <dbReference type="SAM" id="Phobius"/>
    </source>
</evidence>
<keyword evidence="3" id="KW-1185">Reference proteome</keyword>
<sequence length="421" mass="47363">MPTPLAFKSLTYNFKVNDHLCKIPISYNPKSNQFTITKLSKALYSAWFFNVFFLFFACTMGSTGYVVIRQFIKPKEHITMVHTILYTMVSGAGSIVVGIVVYVVKYGQEAIDRVNWLIRFHDEQVNATSKAGASEKMKAKKTKKQPIWRNLSGDIDTFGLAMSAVFFPLPYIPLIAVPFGMIANLDVYKFVLEDFIPTAVYELIIVQIVIRSISAVIAYICFAESVRIFPMIGYLAVLPIQLLTRIVGKMGKIDLTCSPVSHILPVLYSYTQISLLVLAVQENDATPNFLLLQTGIWLGAGSIYGTIRLHNIVPLGFYLIFPFFILIVLIITEQLLPVIVSILENSKTSLAQWVTQLSGNGRPEDKYLRRYFTAMRPIRYVAGLNGNYFYDIDNSIRTSFLCSILDNAINLLMSLPVVHVA</sequence>